<dbReference type="PANTHER" id="PTHR42953">
    <property type="entry name" value="HIGH-AFFINITY ZINC UPTAKE SYSTEM PROTEIN ZNUA-RELATED"/>
    <property type="match status" value="1"/>
</dbReference>
<gene>
    <name evidence="2" type="ORF">KZZ10_06365</name>
</gene>
<dbReference type="PANTHER" id="PTHR42953:SF2">
    <property type="entry name" value="ADHESION PROTEIN"/>
    <property type="match status" value="1"/>
</dbReference>
<proteinExistence type="predicted"/>
<sequence>MHTSLFTHLIALSRKARWCSAGLVFLLSLSAAAQAQLKIFATVPEWGALAQELGGDKVSVFTATNALQDPHLIQARPGLLARARTTNLLIATGVELEAGWLPVLQRDAGNPSIMPGRVGMFEAAQYVQVLDIPLSVDRSQGHVHAAGNPHIQLDARNFIPIARALTERLILLDPANSMHYQAKLSAFLTDWSAHIARWEKQAHVLRDMKVWVQHDGFTYLNHWLGLKQIGILEANPGANPSLTHLTAILEKQATLKGRLVMSSSYLNSKPALWFSENAKIPAVILPFTVGGNPEAKTLETLFEDTIRRLVQAP</sequence>
<accession>A0A953NBL5</accession>
<keyword evidence="1" id="KW-0732">Signal</keyword>
<dbReference type="Gene3D" id="3.40.50.1980">
    <property type="entry name" value="Nitrogenase molybdenum iron protein domain"/>
    <property type="match status" value="2"/>
</dbReference>
<dbReference type="RefSeq" id="WP_259660648.1">
    <property type="nucleotide sequence ID" value="NZ_JAHXRI010000006.1"/>
</dbReference>
<dbReference type="SUPFAM" id="SSF53807">
    <property type="entry name" value="Helical backbone' metal receptor"/>
    <property type="match status" value="1"/>
</dbReference>
<comment type="caution">
    <text evidence="2">The sequence shown here is derived from an EMBL/GenBank/DDBJ whole genome shotgun (WGS) entry which is preliminary data.</text>
</comment>
<reference evidence="2" key="1">
    <citation type="submission" date="2021-07" db="EMBL/GenBank/DDBJ databases">
        <title>New genus and species of the family Alcaligenaceae.</title>
        <authorList>
            <person name="Hahn M.W."/>
        </authorList>
    </citation>
    <scope>NUCLEOTIDE SEQUENCE</scope>
    <source>
        <strain evidence="2">LF4-65</strain>
    </source>
</reference>
<dbReference type="Proteomes" id="UP000739565">
    <property type="component" value="Unassembled WGS sequence"/>
</dbReference>
<dbReference type="Pfam" id="PF01297">
    <property type="entry name" value="ZnuA"/>
    <property type="match status" value="1"/>
</dbReference>
<name>A0A953NBL5_9BURK</name>
<dbReference type="AlphaFoldDB" id="A0A953NBL5"/>
<feature type="signal peptide" evidence="1">
    <location>
        <begin position="1"/>
        <end position="35"/>
    </location>
</feature>
<feature type="chain" id="PRO_5038096722" evidence="1">
    <location>
        <begin position="36"/>
        <end position="313"/>
    </location>
</feature>
<evidence type="ECO:0000256" key="1">
    <source>
        <dbReference type="SAM" id="SignalP"/>
    </source>
</evidence>
<organism evidence="2 3">
    <name type="scientific">Zwartia hollandica</name>
    <dbReference type="NCBI Taxonomy" id="324606"/>
    <lineage>
        <taxon>Bacteria</taxon>
        <taxon>Pseudomonadati</taxon>
        <taxon>Pseudomonadota</taxon>
        <taxon>Betaproteobacteria</taxon>
        <taxon>Burkholderiales</taxon>
        <taxon>Alcaligenaceae</taxon>
        <taxon>Zwartia</taxon>
    </lineage>
</organism>
<dbReference type="GO" id="GO:0030001">
    <property type="term" value="P:metal ion transport"/>
    <property type="evidence" value="ECO:0007669"/>
    <property type="project" value="InterPro"/>
</dbReference>
<evidence type="ECO:0000313" key="2">
    <source>
        <dbReference type="EMBL" id="MBZ1350266.1"/>
    </source>
</evidence>
<keyword evidence="3" id="KW-1185">Reference proteome</keyword>
<evidence type="ECO:0000313" key="3">
    <source>
        <dbReference type="Proteomes" id="UP000739565"/>
    </source>
</evidence>
<protein>
    <submittedName>
        <fullName evidence="2">Zinc ABC transporter substrate-binding protein</fullName>
    </submittedName>
</protein>
<dbReference type="GO" id="GO:0046872">
    <property type="term" value="F:metal ion binding"/>
    <property type="evidence" value="ECO:0007669"/>
    <property type="project" value="InterPro"/>
</dbReference>
<dbReference type="InterPro" id="IPR006127">
    <property type="entry name" value="ZnuA-like"/>
</dbReference>
<dbReference type="EMBL" id="JAHXRI010000006">
    <property type="protein sequence ID" value="MBZ1350266.1"/>
    <property type="molecule type" value="Genomic_DNA"/>
</dbReference>
<dbReference type="InterPro" id="IPR050492">
    <property type="entry name" value="Bact_metal-bind_prot9"/>
</dbReference>